<dbReference type="CDD" id="cd00063">
    <property type="entry name" value="FN3"/>
    <property type="match status" value="2"/>
</dbReference>
<dbReference type="SMART" id="SM00060">
    <property type="entry name" value="FN3"/>
    <property type="match status" value="4"/>
</dbReference>
<reference evidence="13" key="1">
    <citation type="submission" date="2025-08" db="UniProtKB">
        <authorList>
            <consortium name="RefSeq"/>
        </authorList>
    </citation>
    <scope>IDENTIFICATION</scope>
</reference>
<evidence type="ECO:0000256" key="6">
    <source>
        <dbReference type="ARBA" id="ARBA00022989"/>
    </source>
</evidence>
<dbReference type="Pfam" id="PF00041">
    <property type="entry name" value="fn3"/>
    <property type="match status" value="1"/>
</dbReference>
<keyword evidence="3 10" id="KW-0812">Transmembrane</keyword>
<keyword evidence="12" id="KW-1185">Reference proteome</keyword>
<proteinExistence type="inferred from homology"/>
<accession>A0ABM1CBT3</accession>
<feature type="domain" description="Fibronectin type-III" evidence="11">
    <location>
        <begin position="453"/>
        <end position="546"/>
    </location>
</feature>
<evidence type="ECO:0000313" key="12">
    <source>
        <dbReference type="Proteomes" id="UP000694910"/>
    </source>
</evidence>
<dbReference type="RefSeq" id="XP_014637014.1">
    <property type="nucleotide sequence ID" value="XM_014781528.1"/>
</dbReference>
<keyword evidence="4" id="KW-0732">Signal</keyword>
<name>A0ABM1CBT3_CERSS</name>
<dbReference type="SUPFAM" id="SSF49265">
    <property type="entry name" value="Fibronectin type III"/>
    <property type="match status" value="4"/>
</dbReference>
<dbReference type="InterPro" id="IPR052672">
    <property type="entry name" value="Type1_Cytokine_Rcpt_Type2"/>
</dbReference>
<evidence type="ECO:0000256" key="4">
    <source>
        <dbReference type="ARBA" id="ARBA00022729"/>
    </source>
</evidence>
<feature type="domain" description="Fibronectin type-III" evidence="11">
    <location>
        <begin position="156"/>
        <end position="256"/>
    </location>
</feature>
<dbReference type="Proteomes" id="UP000694910">
    <property type="component" value="Unplaced"/>
</dbReference>
<keyword evidence="6 10" id="KW-1133">Transmembrane helix</keyword>
<dbReference type="Gene3D" id="2.60.40.10">
    <property type="entry name" value="Immunoglobulins"/>
    <property type="match status" value="5"/>
</dbReference>
<dbReference type="GeneID" id="101390809"/>
<dbReference type="InterPro" id="IPR013783">
    <property type="entry name" value="Ig-like_fold"/>
</dbReference>
<dbReference type="PROSITE" id="PS50853">
    <property type="entry name" value="FN3"/>
    <property type="match status" value="3"/>
</dbReference>
<comment type="subcellular location">
    <subcellularLocation>
        <location evidence="1">Membrane</location>
        <topology evidence="1">Single-pass type I membrane protein</topology>
    </subcellularLocation>
</comment>
<evidence type="ECO:0000256" key="7">
    <source>
        <dbReference type="ARBA" id="ARBA00023136"/>
    </source>
</evidence>
<keyword evidence="9" id="KW-0325">Glycoprotein</keyword>
<evidence type="ECO:0000313" key="13">
    <source>
        <dbReference type="RefSeq" id="XP_014637014.1"/>
    </source>
</evidence>
<evidence type="ECO:0000256" key="1">
    <source>
        <dbReference type="ARBA" id="ARBA00004479"/>
    </source>
</evidence>
<evidence type="ECO:0000259" key="11">
    <source>
        <dbReference type="PROSITE" id="PS50853"/>
    </source>
</evidence>
<gene>
    <name evidence="13" type="primary">LOC101390809</name>
</gene>
<dbReference type="PANTHER" id="PTHR48423">
    <property type="entry name" value="INTERLEUKIN-27 RECEPTOR SUBUNIT ALPHA"/>
    <property type="match status" value="1"/>
</dbReference>
<keyword evidence="8 13" id="KW-0675">Receptor</keyword>
<sequence length="762" mass="85765">MGPGELCWAPEKGSLPLGARAGSVQPACVNLRTMGAWALWMLLLLCKISLAVLPAKPENISCIFYYKKNFTCTWSPEKEANDTWYIVKRTYCYGRKSDHCTTGNSTSTNRTSCSFYPPTITIPDIYTIQVEAQNADGIIKSDTTKWILATIVKTEPPEIYSVKPVLGVKRMVQIKWKRPVLAPASTTLKYMLRFRTVNSAHWMEINFKEYFFGHATYNLMGLQAFTEYVVALQCVAEKSMFWSGWSQEKMGTTEEEAPHGLDLWRVLRPAMVDGRRPVQLLWKKAREAPVLEKTLGYNIWYFPENNTNLTETRNTTNQQLDLYLGGKTYWVSVISYNSLGESPVATLRIPAIDEKPFQCIEAMQACLTQDQLVVEWQSSAPEVDTWMVEWCPDLDSEPSDFSWESVSWARNWTIQQDELKPFWCYNISVYPMLGDRVGEPYSIQAYVKEGVPSAGPVTKAENIGVKTVTITWKEIPKSQRNGFISNYTIFYQAEDGEEFSKTVNSSILQYGLESLTRTTSYTVQVMASTSAGGTNSTRINFKTLSISVLEIFLITSLVGGGLLILIIPMVAYGLKKPNKLKHLCWPDVPNPAESSIATWHGNDFKAKINVKEFDESVNTDEERILKPCSAPSDLIDKLVVNIENFLEEVSTEEPGKGQENILGGEKNEYVTSPYRPYCPSGKNFKEPSISTEIPSGKSQYLCSGMPEGNCSEAKEQLLSSASSLGPDHLCEERAPNPYLKNSVTTREFLVSEKLPDQTEREV</sequence>
<dbReference type="InterPro" id="IPR036116">
    <property type="entry name" value="FN3_sf"/>
</dbReference>
<dbReference type="InterPro" id="IPR003961">
    <property type="entry name" value="FN3_dom"/>
</dbReference>
<evidence type="ECO:0000256" key="2">
    <source>
        <dbReference type="ARBA" id="ARBA00008921"/>
    </source>
</evidence>
<evidence type="ECO:0000256" key="8">
    <source>
        <dbReference type="ARBA" id="ARBA00023170"/>
    </source>
</evidence>
<organism evidence="12 13">
    <name type="scientific">Ceratotherium simum simum</name>
    <name type="common">Southern white rhinoceros</name>
    <dbReference type="NCBI Taxonomy" id="73337"/>
    <lineage>
        <taxon>Eukaryota</taxon>
        <taxon>Metazoa</taxon>
        <taxon>Chordata</taxon>
        <taxon>Craniata</taxon>
        <taxon>Vertebrata</taxon>
        <taxon>Euteleostomi</taxon>
        <taxon>Mammalia</taxon>
        <taxon>Eutheria</taxon>
        <taxon>Laurasiatheria</taxon>
        <taxon>Perissodactyla</taxon>
        <taxon>Rhinocerotidae</taxon>
        <taxon>Ceratotherium</taxon>
    </lineage>
</organism>
<comment type="similarity">
    <text evidence="2">Belongs to the type I cytokine receptor family. Type 2 subfamily.</text>
</comment>
<evidence type="ECO:0000256" key="3">
    <source>
        <dbReference type="ARBA" id="ARBA00022692"/>
    </source>
</evidence>
<evidence type="ECO:0000256" key="10">
    <source>
        <dbReference type="SAM" id="Phobius"/>
    </source>
</evidence>
<keyword evidence="7 10" id="KW-0472">Membrane</keyword>
<protein>
    <submittedName>
        <fullName evidence="13">Interleukin-31 receptor subunit alpha</fullName>
    </submittedName>
</protein>
<evidence type="ECO:0000256" key="9">
    <source>
        <dbReference type="ARBA" id="ARBA00023180"/>
    </source>
</evidence>
<evidence type="ECO:0000256" key="5">
    <source>
        <dbReference type="ARBA" id="ARBA00022737"/>
    </source>
</evidence>
<keyword evidence="5" id="KW-0677">Repeat</keyword>
<feature type="domain" description="Fibronectin type-III" evidence="11">
    <location>
        <begin position="56"/>
        <end position="154"/>
    </location>
</feature>
<dbReference type="PANTHER" id="PTHR48423:SF1">
    <property type="entry name" value="INTERLEUKIN-27 RECEPTOR SUBUNIT ALPHA"/>
    <property type="match status" value="1"/>
</dbReference>
<feature type="transmembrane region" description="Helical" evidence="10">
    <location>
        <begin position="551"/>
        <end position="574"/>
    </location>
</feature>